<evidence type="ECO:0000313" key="4">
    <source>
        <dbReference type="Proteomes" id="UP000677803"/>
    </source>
</evidence>
<feature type="region of interest" description="Disordered" evidence="2">
    <location>
        <begin position="1"/>
        <end position="64"/>
    </location>
</feature>
<keyword evidence="1" id="KW-0175">Coiled coil</keyword>
<dbReference type="AlphaFoldDB" id="A0A8S4BKV9"/>
<evidence type="ECO:0000256" key="1">
    <source>
        <dbReference type="SAM" id="Coils"/>
    </source>
</evidence>
<dbReference type="Gene3D" id="3.30.70.1820">
    <property type="entry name" value="L1 transposable element, RRM domain"/>
    <property type="match status" value="1"/>
</dbReference>
<evidence type="ECO:0000313" key="3">
    <source>
        <dbReference type="EMBL" id="CAG5988736.1"/>
    </source>
</evidence>
<sequence length="301" mass="34065">MAPPPERFTSCEREQPDTMPNPKTAKSSACKLTEEPTRKNMSTSKEANQAAQQHEIPASDSDSLAADISQSVIERISALMDKKFAEFATTLSNISAKLEANTERITDAEHRISAVEDDVLAVEPRLKELESKVRILTDKCIDLEGRNRRDNILIFNLKEDTEGRQPVSFFERWLPTLLGLECKRGVIKIDRAHRSLGPPRRDRPRAVIVKLHHSRDTSRILAAARKQPPLTYEGQTIIIRQDMSAAVKDMRRAFNEVCELLIKKDIKFSMRYPAVLSFSHGGKTRSFRSPKDALAFLDELN</sequence>
<comment type="caution">
    <text evidence="3">The sequence shown here is derived from an EMBL/GenBank/DDBJ whole genome shotgun (WGS) entry which is preliminary data.</text>
</comment>
<dbReference type="InterPro" id="IPR004244">
    <property type="entry name" value="Transposase_22"/>
</dbReference>
<reference evidence="3" key="1">
    <citation type="submission" date="2021-05" db="EMBL/GenBank/DDBJ databases">
        <authorList>
            <person name="Tigano A."/>
        </authorList>
    </citation>
    <scope>NUCLEOTIDE SEQUENCE</scope>
</reference>
<dbReference type="Gene3D" id="1.20.5.340">
    <property type="match status" value="1"/>
</dbReference>
<gene>
    <name evidence="3" type="ORF">MMEN_LOCUS17114</name>
</gene>
<dbReference type="PANTHER" id="PTHR11505">
    <property type="entry name" value="L1 TRANSPOSABLE ELEMENT-RELATED"/>
    <property type="match status" value="1"/>
</dbReference>
<proteinExistence type="predicted"/>
<dbReference type="EMBL" id="CAJRST010036666">
    <property type="protein sequence ID" value="CAG5988736.1"/>
    <property type="molecule type" value="Genomic_DNA"/>
</dbReference>
<accession>A0A8S4BKV9</accession>
<keyword evidence="4" id="KW-1185">Reference proteome</keyword>
<protein>
    <submittedName>
        <fullName evidence="3">(Atlantic silverside) hypothetical protein</fullName>
    </submittedName>
</protein>
<evidence type="ECO:0000256" key="2">
    <source>
        <dbReference type="SAM" id="MobiDB-lite"/>
    </source>
</evidence>
<organism evidence="3 4">
    <name type="scientific">Menidia menidia</name>
    <name type="common">Atlantic silverside</name>
    <dbReference type="NCBI Taxonomy" id="238744"/>
    <lineage>
        <taxon>Eukaryota</taxon>
        <taxon>Metazoa</taxon>
        <taxon>Chordata</taxon>
        <taxon>Craniata</taxon>
        <taxon>Vertebrata</taxon>
        <taxon>Euteleostomi</taxon>
        <taxon>Actinopterygii</taxon>
        <taxon>Neopterygii</taxon>
        <taxon>Teleostei</taxon>
        <taxon>Neoteleostei</taxon>
        <taxon>Acanthomorphata</taxon>
        <taxon>Ovalentaria</taxon>
        <taxon>Atherinomorphae</taxon>
        <taxon>Atheriniformes</taxon>
        <taxon>Atherinopsidae</taxon>
        <taxon>Menidiinae</taxon>
        <taxon>Menidia</taxon>
    </lineage>
</organism>
<dbReference type="OrthoDB" id="10059413at2759"/>
<feature type="compositionally biased region" description="Polar residues" evidence="2">
    <location>
        <begin position="39"/>
        <end position="52"/>
    </location>
</feature>
<dbReference type="Proteomes" id="UP000677803">
    <property type="component" value="Unassembled WGS sequence"/>
</dbReference>
<feature type="coiled-coil region" evidence="1">
    <location>
        <begin position="98"/>
        <end position="146"/>
    </location>
</feature>
<name>A0A8S4BKV9_9TELE</name>